<dbReference type="AlphaFoldDB" id="A0A8J7K055"/>
<organism evidence="1 2">
    <name type="scientific">Pontibacterium sinense</name>
    <dbReference type="NCBI Taxonomy" id="2781979"/>
    <lineage>
        <taxon>Bacteria</taxon>
        <taxon>Pseudomonadati</taxon>
        <taxon>Pseudomonadota</taxon>
        <taxon>Gammaproteobacteria</taxon>
        <taxon>Oceanospirillales</taxon>
        <taxon>Oceanospirillaceae</taxon>
        <taxon>Pontibacterium</taxon>
    </lineage>
</organism>
<proteinExistence type="predicted"/>
<sequence length="142" mass="15715">MKKKLGIAALAVVIAGALLLLWMANSGWLEDFNAEQNQVFQERIDAGTALGKAANQQQCLDQALQDFDGCLGYQCTVSAGKFLKACLVQASPSDGFCEGVPEFRDKPTEDDKDWAKGYCRENNIRGDNCRLLMRQQQLFCSQ</sequence>
<comment type="caution">
    <text evidence="1">The sequence shown here is derived from an EMBL/GenBank/DDBJ whole genome shotgun (WGS) entry which is preliminary data.</text>
</comment>
<dbReference type="EMBL" id="JADEYS010000030">
    <property type="protein sequence ID" value="MBE9399588.1"/>
    <property type="molecule type" value="Genomic_DNA"/>
</dbReference>
<evidence type="ECO:0000313" key="2">
    <source>
        <dbReference type="Proteomes" id="UP000640333"/>
    </source>
</evidence>
<evidence type="ECO:0000313" key="1">
    <source>
        <dbReference type="EMBL" id="MBE9399588.1"/>
    </source>
</evidence>
<gene>
    <name evidence="1" type="ORF">IOQ59_20185</name>
</gene>
<keyword evidence="2" id="KW-1185">Reference proteome</keyword>
<protein>
    <submittedName>
        <fullName evidence="1">Uncharacterized protein</fullName>
    </submittedName>
</protein>
<dbReference type="Proteomes" id="UP000640333">
    <property type="component" value="Unassembled WGS sequence"/>
</dbReference>
<accession>A0A8J7K055</accession>
<name>A0A8J7K055_9GAMM</name>
<dbReference type="RefSeq" id="WP_193955283.1">
    <property type="nucleotide sequence ID" value="NZ_JADEYS010000030.1"/>
</dbReference>
<reference evidence="1" key="1">
    <citation type="submission" date="2020-10" db="EMBL/GenBank/DDBJ databases">
        <title>Bacterium isolated from coastal waters sediment.</title>
        <authorList>
            <person name="Chen R.-J."/>
            <person name="Lu D.-C."/>
            <person name="Zhu K.-L."/>
            <person name="Du Z.-J."/>
        </authorList>
    </citation>
    <scope>NUCLEOTIDE SEQUENCE</scope>
    <source>
        <strain evidence="1">N1Y112</strain>
    </source>
</reference>